<dbReference type="Pfam" id="PF13262">
    <property type="entry name" value="DUF4054"/>
    <property type="match status" value="1"/>
</dbReference>
<dbReference type="RefSeq" id="WP_090094017.1">
    <property type="nucleotide sequence ID" value="NZ_CBCRVU010000001.1"/>
</dbReference>
<accession>A0A1I1TVZ1</accession>
<dbReference type="Proteomes" id="UP000199599">
    <property type="component" value="Unassembled WGS sequence"/>
</dbReference>
<dbReference type="InterPro" id="IPR025127">
    <property type="entry name" value="DUF4054"/>
</dbReference>
<dbReference type="STRING" id="1505723.SAMN04487792_1553"/>
<dbReference type="EMBL" id="FOMN01000011">
    <property type="protein sequence ID" value="SFD60623.1"/>
    <property type="molecule type" value="Genomic_DNA"/>
</dbReference>
<protein>
    <recommendedName>
        <fullName evidence="3">DUF4054 domain-containing protein</fullName>
    </recommendedName>
</protein>
<gene>
    <name evidence="1" type="ORF">SAMN04487792_1553</name>
</gene>
<evidence type="ECO:0000313" key="2">
    <source>
        <dbReference type="Proteomes" id="UP000199599"/>
    </source>
</evidence>
<evidence type="ECO:0008006" key="3">
    <source>
        <dbReference type="Google" id="ProtNLM"/>
    </source>
</evidence>
<proteinExistence type="predicted"/>
<reference evidence="2" key="1">
    <citation type="submission" date="2016-10" db="EMBL/GenBank/DDBJ databases">
        <authorList>
            <person name="Varghese N."/>
            <person name="Submissions S."/>
        </authorList>
    </citation>
    <scope>NUCLEOTIDE SEQUENCE [LARGE SCALE GENOMIC DNA]</scope>
    <source>
        <strain evidence="2">R-53102</strain>
    </source>
</reference>
<dbReference type="AlphaFoldDB" id="A0A1I1TVZ1"/>
<evidence type="ECO:0000313" key="1">
    <source>
        <dbReference type="EMBL" id="SFD60623.1"/>
    </source>
</evidence>
<sequence length="132" mass="14987">MAITPLTTAEAVKNTAPDLTNSMSDDTLKMLIQDATSQVLSDQFPEHVQAGGQELPIREEAARYFTLHLCSMDSKSAQGIQAEQVDVIKRQYFSKNIQGQRWIDSSIWGRRYKRLLDQYGQVDDISWIVAEH</sequence>
<name>A0A1I1TVZ1_9LACO</name>
<organism evidence="1 2">
    <name type="scientific">Lactobacillus bombicola</name>
    <dbReference type="NCBI Taxonomy" id="1505723"/>
    <lineage>
        <taxon>Bacteria</taxon>
        <taxon>Bacillati</taxon>
        <taxon>Bacillota</taxon>
        <taxon>Bacilli</taxon>
        <taxon>Lactobacillales</taxon>
        <taxon>Lactobacillaceae</taxon>
        <taxon>Lactobacillus</taxon>
    </lineage>
</organism>